<accession>A0A6A6B675</accession>
<dbReference type="EMBL" id="ML995493">
    <property type="protein sequence ID" value="KAF2139366.1"/>
    <property type="molecule type" value="Genomic_DNA"/>
</dbReference>
<feature type="compositionally biased region" description="Acidic residues" evidence="1">
    <location>
        <begin position="283"/>
        <end position="297"/>
    </location>
</feature>
<proteinExistence type="predicted"/>
<feature type="region of interest" description="Disordered" evidence="1">
    <location>
        <begin position="1"/>
        <end position="250"/>
    </location>
</feature>
<feature type="compositionally biased region" description="Low complexity" evidence="1">
    <location>
        <begin position="37"/>
        <end position="46"/>
    </location>
</feature>
<feature type="compositionally biased region" description="Polar residues" evidence="1">
    <location>
        <begin position="355"/>
        <end position="364"/>
    </location>
</feature>
<gene>
    <name evidence="2" type="ORF">K452DRAFT_310794</name>
</gene>
<dbReference type="GeneID" id="54300861"/>
<sequence>MAKDSVHRTIAPPPPQQRVSPPRRRKATRRTSPPPTLTRQQTLTQLDGGVSFLELPGSEEDTEWAESRSRKRRRRTQATNAKRQPTLTQIGYVSTIPPSDDEGMDEHMAERSSDEENEGDVSTTAESEASLDEDATDVRSNTSDKQGRATVQRYTRRITLKDIQEEVAENSFEEPMNKIPQTPQKIRKLEIPSSQSPAITPLSSIRTQRSFDMRSPSQHRSTRRPSLPDSPSRSRKGNNLHNNPSNNWSHDIHARDALEVSSSIAKTNVKIQRNKSFIQDSLDGSDYDPSETEDEDTSFPGHGGIDIGQETQAVIHKIDLACGAQHSVAQSSDIESDNEGTDDAAPYGFPGQDLDIQQESQLRSSPPFMASSARERVSSSPPALHARIQDSFTRESTPKAIGGNQGHQSDQRFQKVSTPTRQSGVTTQGQTAASRSKNAHGWSHFPQPSQATTTASTTQDGSPARSPTRLQLSSSPFPMAPPTSSPVTIQQSYRQPKHHRVGVDRVVTASQLLPDSLMDLSIPPPPRWTQDDEEDG</sequence>
<feature type="region of interest" description="Disordered" evidence="1">
    <location>
        <begin position="280"/>
        <end position="306"/>
    </location>
</feature>
<organism evidence="2 3">
    <name type="scientific">Aplosporella prunicola CBS 121167</name>
    <dbReference type="NCBI Taxonomy" id="1176127"/>
    <lineage>
        <taxon>Eukaryota</taxon>
        <taxon>Fungi</taxon>
        <taxon>Dikarya</taxon>
        <taxon>Ascomycota</taxon>
        <taxon>Pezizomycotina</taxon>
        <taxon>Dothideomycetes</taxon>
        <taxon>Dothideomycetes incertae sedis</taxon>
        <taxon>Botryosphaeriales</taxon>
        <taxon>Aplosporellaceae</taxon>
        <taxon>Aplosporella</taxon>
    </lineage>
</organism>
<feature type="region of interest" description="Disordered" evidence="1">
    <location>
        <begin position="329"/>
        <end position="502"/>
    </location>
</feature>
<dbReference type="OrthoDB" id="3946774at2759"/>
<feature type="region of interest" description="Disordered" evidence="1">
    <location>
        <begin position="516"/>
        <end position="536"/>
    </location>
</feature>
<name>A0A6A6B675_9PEZI</name>
<feature type="compositionally biased region" description="Polar residues" evidence="1">
    <location>
        <begin position="414"/>
        <end position="436"/>
    </location>
</feature>
<protein>
    <submittedName>
        <fullName evidence="2">Uncharacterized protein</fullName>
    </submittedName>
</protein>
<feature type="compositionally biased region" description="Low complexity" evidence="1">
    <location>
        <begin position="446"/>
        <end position="459"/>
    </location>
</feature>
<feature type="compositionally biased region" description="Polar residues" evidence="1">
    <location>
        <begin position="485"/>
        <end position="494"/>
    </location>
</feature>
<evidence type="ECO:0000256" key="1">
    <source>
        <dbReference type="SAM" id="MobiDB-lite"/>
    </source>
</evidence>
<keyword evidence="3" id="KW-1185">Reference proteome</keyword>
<evidence type="ECO:0000313" key="2">
    <source>
        <dbReference type="EMBL" id="KAF2139366.1"/>
    </source>
</evidence>
<dbReference type="RefSeq" id="XP_033395079.1">
    <property type="nucleotide sequence ID" value="XM_033543364.1"/>
</dbReference>
<evidence type="ECO:0000313" key="3">
    <source>
        <dbReference type="Proteomes" id="UP000799438"/>
    </source>
</evidence>
<dbReference type="AlphaFoldDB" id="A0A6A6B675"/>
<feature type="compositionally biased region" description="Basic and acidic residues" evidence="1">
    <location>
        <begin position="105"/>
        <end position="114"/>
    </location>
</feature>
<feature type="compositionally biased region" description="Polar residues" evidence="1">
    <location>
        <begin position="192"/>
        <end position="219"/>
    </location>
</feature>
<reference evidence="2" key="1">
    <citation type="journal article" date="2020" name="Stud. Mycol.">
        <title>101 Dothideomycetes genomes: a test case for predicting lifestyles and emergence of pathogens.</title>
        <authorList>
            <person name="Haridas S."/>
            <person name="Albert R."/>
            <person name="Binder M."/>
            <person name="Bloem J."/>
            <person name="Labutti K."/>
            <person name="Salamov A."/>
            <person name="Andreopoulos B."/>
            <person name="Baker S."/>
            <person name="Barry K."/>
            <person name="Bills G."/>
            <person name="Bluhm B."/>
            <person name="Cannon C."/>
            <person name="Castanera R."/>
            <person name="Culley D."/>
            <person name="Daum C."/>
            <person name="Ezra D."/>
            <person name="Gonzalez J."/>
            <person name="Henrissat B."/>
            <person name="Kuo A."/>
            <person name="Liang C."/>
            <person name="Lipzen A."/>
            <person name="Lutzoni F."/>
            <person name="Magnuson J."/>
            <person name="Mondo S."/>
            <person name="Nolan M."/>
            <person name="Ohm R."/>
            <person name="Pangilinan J."/>
            <person name="Park H.-J."/>
            <person name="Ramirez L."/>
            <person name="Alfaro M."/>
            <person name="Sun H."/>
            <person name="Tritt A."/>
            <person name="Yoshinaga Y."/>
            <person name="Zwiers L.-H."/>
            <person name="Turgeon B."/>
            <person name="Goodwin S."/>
            <person name="Spatafora J."/>
            <person name="Crous P."/>
            <person name="Grigoriev I."/>
        </authorList>
    </citation>
    <scope>NUCLEOTIDE SEQUENCE</scope>
    <source>
        <strain evidence="2">CBS 121167</strain>
    </source>
</reference>
<dbReference type="Proteomes" id="UP000799438">
    <property type="component" value="Unassembled WGS sequence"/>
</dbReference>